<keyword evidence="4 11" id="KW-0436">Ligase</keyword>
<dbReference type="PRINTS" id="PR00980">
    <property type="entry name" value="TRNASYNTHALA"/>
</dbReference>
<dbReference type="Gene3D" id="3.30.980.10">
    <property type="entry name" value="Threonyl-trna Synthetase, Chain A, domain 2"/>
    <property type="match status" value="1"/>
</dbReference>
<evidence type="ECO:0000256" key="5">
    <source>
        <dbReference type="ARBA" id="ARBA00022741"/>
    </source>
</evidence>
<dbReference type="Pfam" id="PF01411">
    <property type="entry name" value="tRNA-synt_2c"/>
    <property type="match status" value="1"/>
</dbReference>
<dbReference type="SUPFAM" id="SSF55186">
    <property type="entry name" value="ThrRS/AlaRS common domain"/>
    <property type="match status" value="1"/>
</dbReference>
<keyword evidence="7" id="KW-0694">RNA-binding</keyword>
<keyword evidence="9" id="KW-0030">Aminoacyl-tRNA synthetase</keyword>
<reference evidence="12" key="1">
    <citation type="submission" date="2017-09" db="EMBL/GenBank/DDBJ databases">
        <title>Depth-based differentiation of microbial function through sediment-hosted aquifers and enrichment of novel symbionts in the deep terrestrial subsurface.</title>
        <authorList>
            <person name="Probst A.J."/>
            <person name="Ladd B."/>
            <person name="Jarett J.K."/>
            <person name="Geller-Mcgrath D.E."/>
            <person name="Sieber C.M.K."/>
            <person name="Emerson J.B."/>
            <person name="Anantharaman K."/>
            <person name="Thomas B.C."/>
            <person name="Malmstrom R."/>
            <person name="Stieglmeier M."/>
            <person name="Klingl A."/>
            <person name="Woyke T."/>
            <person name="Ryan C.M."/>
            <person name="Banfield J.F."/>
        </authorList>
    </citation>
    <scope>NUCLEOTIDE SEQUENCE [LARGE SCALE GENOMIC DNA]</scope>
</reference>
<evidence type="ECO:0000256" key="8">
    <source>
        <dbReference type="ARBA" id="ARBA00022917"/>
    </source>
</evidence>
<dbReference type="PROSITE" id="PS50860">
    <property type="entry name" value="AA_TRNA_LIGASE_II_ALA"/>
    <property type="match status" value="1"/>
</dbReference>
<dbReference type="PANTHER" id="PTHR11777:SF9">
    <property type="entry name" value="ALANINE--TRNA LIGASE, CYTOPLASMIC"/>
    <property type="match status" value="1"/>
</dbReference>
<dbReference type="GO" id="GO:0005524">
    <property type="term" value="F:ATP binding"/>
    <property type="evidence" value="ECO:0007669"/>
    <property type="project" value="UniProtKB-KW"/>
</dbReference>
<evidence type="ECO:0000256" key="4">
    <source>
        <dbReference type="ARBA" id="ARBA00022598"/>
    </source>
</evidence>
<dbReference type="NCBIfam" id="NF002436">
    <property type="entry name" value="PRK01584.1"/>
    <property type="match status" value="1"/>
</dbReference>
<sequence length="603" mass="68309">MTTCDLKEKYLKFFEGKGHKVISGASLIPENDPTVLFISAGMHPLVPYLLGEKHPAGDKLVNVQKSIRTSDIDDVGDDVHLTFFEMLGNWSLGDYWKEDAIKMSWEFLFDKKWLGLDKNKISVSVFAGDSDAPFDEESYNLWLEKGIPEKRIKKLPKKDNFWGPAGKTGPCGPCTEMFYDGIEIWNDVFMEYNKKLKSKNEKGKTEEYEYEPLKQKNVDTGMGVERTVAVLNGKKSVFDVEPLKSIVGAVKKLAKNYDERSARIIADHLRAATFIMGDEKGIVPSNVERGYVVRKLIRRAINNGKNIDINHPFTHVIGGLVIDLMGEEYPELNKNKDFIIEQFIREEEKFDKLRERSYKLIEQKFDKYMKQIGATPIIAVDLNKEKLHIANPLITGEDAFKLHSEQGVPIDMIIEFADEKGFVLDKEGLEEKMKQHQELSRTATAGKFKSGLADHSEQVTKLHTATHLLLAALRKVLGEHVYQKGSNITAKRLRLDFSHSEKMTSEQVKKVEDIVNEQIKKDLLVTCCEMSLDEAKKMGAMGVFESKYAEKVKVYTMGDSKKPFSCEICAGPHIKSTGQLGHFKILKEESSSAGVRRIKAVLE</sequence>
<dbReference type="InterPro" id="IPR018164">
    <property type="entry name" value="Ala-tRNA-synth_IIc_N"/>
</dbReference>
<dbReference type="InterPro" id="IPR002318">
    <property type="entry name" value="Ala-tRNA-lgiase_IIc"/>
</dbReference>
<evidence type="ECO:0000313" key="12">
    <source>
        <dbReference type="Proteomes" id="UP000231648"/>
    </source>
</evidence>
<proteinExistence type="inferred from homology"/>
<evidence type="ECO:0000256" key="7">
    <source>
        <dbReference type="ARBA" id="ARBA00022884"/>
    </source>
</evidence>
<feature type="domain" description="Alanyl-transfer RNA synthetases family profile" evidence="10">
    <location>
        <begin position="1"/>
        <end position="603"/>
    </location>
</feature>
<dbReference type="GO" id="GO:0006419">
    <property type="term" value="P:alanyl-tRNA aminoacylation"/>
    <property type="evidence" value="ECO:0007669"/>
    <property type="project" value="InterPro"/>
</dbReference>
<comment type="similarity">
    <text evidence="1">Belongs to the class-II aminoacyl-tRNA synthetase family.</text>
</comment>
<evidence type="ECO:0000256" key="3">
    <source>
        <dbReference type="ARBA" id="ARBA00022555"/>
    </source>
</evidence>
<protein>
    <recommendedName>
        <fullName evidence="2">alanine--tRNA ligase</fullName>
        <ecNumber evidence="2">6.1.1.7</ecNumber>
    </recommendedName>
</protein>
<dbReference type="SMART" id="SM00863">
    <property type="entry name" value="tRNA_SAD"/>
    <property type="match status" value="1"/>
</dbReference>
<keyword evidence="5" id="KW-0547">Nucleotide-binding</keyword>
<gene>
    <name evidence="11" type="ORF">COU82_00260</name>
</gene>
<dbReference type="CDD" id="cd00673">
    <property type="entry name" value="AlaRS_core"/>
    <property type="match status" value="1"/>
</dbReference>
<dbReference type="GO" id="GO:0000049">
    <property type="term" value="F:tRNA binding"/>
    <property type="evidence" value="ECO:0007669"/>
    <property type="project" value="UniProtKB-KW"/>
</dbReference>
<dbReference type="Gene3D" id="3.30.54.20">
    <property type="match status" value="1"/>
</dbReference>
<dbReference type="FunFam" id="3.30.980.10:FF:000004">
    <property type="entry name" value="Alanine--tRNA ligase, cytoplasmic"/>
    <property type="match status" value="1"/>
</dbReference>
<evidence type="ECO:0000256" key="2">
    <source>
        <dbReference type="ARBA" id="ARBA00013168"/>
    </source>
</evidence>
<evidence type="ECO:0000259" key="10">
    <source>
        <dbReference type="PROSITE" id="PS50860"/>
    </source>
</evidence>
<dbReference type="InterPro" id="IPR050058">
    <property type="entry name" value="Ala-tRNA_ligase"/>
</dbReference>
<dbReference type="InterPro" id="IPR045864">
    <property type="entry name" value="aa-tRNA-synth_II/BPL/LPL"/>
</dbReference>
<keyword evidence="3" id="KW-0820">tRNA-binding</keyword>
<name>A0A2M8KCU8_9BACT</name>
<dbReference type="Gene3D" id="3.30.930.10">
    <property type="entry name" value="Bira Bifunctional Protein, Domain 2"/>
    <property type="match status" value="1"/>
</dbReference>
<dbReference type="InterPro" id="IPR018163">
    <property type="entry name" value="Thr/Ala-tRNA-synth_IIc_edit"/>
</dbReference>
<accession>A0A2M8KCU8</accession>
<dbReference type="InterPro" id="IPR018162">
    <property type="entry name" value="Ala-tRNA-ligase_IIc_anticod-bd"/>
</dbReference>
<dbReference type="SUPFAM" id="SSF55681">
    <property type="entry name" value="Class II aaRS and biotin synthetases"/>
    <property type="match status" value="1"/>
</dbReference>
<evidence type="ECO:0000256" key="1">
    <source>
        <dbReference type="ARBA" id="ARBA00008226"/>
    </source>
</evidence>
<dbReference type="InterPro" id="IPR018165">
    <property type="entry name" value="Ala-tRNA-synth_IIc_core"/>
</dbReference>
<dbReference type="PANTHER" id="PTHR11777">
    <property type="entry name" value="ALANYL-TRNA SYNTHETASE"/>
    <property type="match status" value="1"/>
</dbReference>
<dbReference type="GO" id="GO:0004813">
    <property type="term" value="F:alanine-tRNA ligase activity"/>
    <property type="evidence" value="ECO:0007669"/>
    <property type="project" value="UniProtKB-EC"/>
</dbReference>
<comment type="caution">
    <text evidence="11">The sequence shown here is derived from an EMBL/GenBank/DDBJ whole genome shotgun (WGS) entry which is preliminary data.</text>
</comment>
<evidence type="ECO:0000256" key="9">
    <source>
        <dbReference type="ARBA" id="ARBA00023146"/>
    </source>
</evidence>
<keyword evidence="6" id="KW-0067">ATP-binding</keyword>
<evidence type="ECO:0000256" key="6">
    <source>
        <dbReference type="ARBA" id="ARBA00022840"/>
    </source>
</evidence>
<dbReference type="GO" id="GO:0005829">
    <property type="term" value="C:cytosol"/>
    <property type="evidence" value="ECO:0007669"/>
    <property type="project" value="TreeGrafter"/>
</dbReference>
<dbReference type="AlphaFoldDB" id="A0A2M8KCU8"/>
<dbReference type="GO" id="GO:0002161">
    <property type="term" value="F:aminoacyl-tRNA deacylase activity"/>
    <property type="evidence" value="ECO:0007669"/>
    <property type="project" value="TreeGrafter"/>
</dbReference>
<organism evidence="11 12">
    <name type="scientific">Candidatus Portnoybacteria bacterium CG10_big_fil_rev_8_21_14_0_10_38_18</name>
    <dbReference type="NCBI Taxonomy" id="1974813"/>
    <lineage>
        <taxon>Bacteria</taxon>
        <taxon>Candidatus Portnoyibacteriota</taxon>
    </lineage>
</organism>
<keyword evidence="8" id="KW-0648">Protein biosynthesis</keyword>
<evidence type="ECO:0000313" key="11">
    <source>
        <dbReference type="EMBL" id="PJE57738.1"/>
    </source>
</evidence>
<dbReference type="InterPro" id="IPR012947">
    <property type="entry name" value="tRNA_SAD"/>
</dbReference>
<dbReference type="EMBL" id="PFDX01000003">
    <property type="protein sequence ID" value="PJE57738.1"/>
    <property type="molecule type" value="Genomic_DNA"/>
</dbReference>
<dbReference type="EC" id="6.1.1.7" evidence="2"/>
<dbReference type="SUPFAM" id="SSF101353">
    <property type="entry name" value="Putative anticodon-binding domain of alanyl-tRNA synthetase (AlaRS)"/>
    <property type="match status" value="1"/>
</dbReference>
<dbReference type="Pfam" id="PF07973">
    <property type="entry name" value="tRNA_SAD"/>
    <property type="match status" value="1"/>
</dbReference>
<dbReference type="Proteomes" id="UP000231648">
    <property type="component" value="Unassembled WGS sequence"/>
</dbReference>